<comment type="similarity">
    <text evidence="2">Belongs to the TMEM19 family.</text>
</comment>
<dbReference type="Pfam" id="PF01940">
    <property type="entry name" value="DUF92"/>
    <property type="match status" value="1"/>
</dbReference>
<keyword evidence="5 6" id="KW-0472">Membrane</keyword>
<dbReference type="InterPro" id="IPR002794">
    <property type="entry name" value="DUF92_TMEM19"/>
</dbReference>
<feature type="transmembrane region" description="Helical" evidence="6">
    <location>
        <begin position="86"/>
        <end position="105"/>
    </location>
</feature>
<organism evidence="7 8">
    <name type="scientific">Hymenobacter polaris</name>
    <dbReference type="NCBI Taxonomy" id="2682546"/>
    <lineage>
        <taxon>Bacteria</taxon>
        <taxon>Pseudomonadati</taxon>
        <taxon>Bacteroidota</taxon>
        <taxon>Cytophagia</taxon>
        <taxon>Cytophagales</taxon>
        <taxon>Hymenobacteraceae</taxon>
        <taxon>Hymenobacter</taxon>
    </lineage>
</organism>
<dbReference type="PANTHER" id="PTHR13353:SF5">
    <property type="entry name" value="TRANSMEMBRANE PROTEIN 19"/>
    <property type="match status" value="1"/>
</dbReference>
<evidence type="ECO:0000256" key="2">
    <source>
        <dbReference type="ARBA" id="ARBA00009012"/>
    </source>
</evidence>
<feature type="transmembrane region" description="Helical" evidence="6">
    <location>
        <begin position="40"/>
        <end position="65"/>
    </location>
</feature>
<dbReference type="RefSeq" id="WP_169533224.1">
    <property type="nucleotide sequence ID" value="NZ_JABBGH010000003.1"/>
</dbReference>
<comment type="subcellular location">
    <subcellularLocation>
        <location evidence="1">Membrane</location>
        <topology evidence="1">Multi-pass membrane protein</topology>
    </subcellularLocation>
</comment>
<keyword evidence="8" id="KW-1185">Reference proteome</keyword>
<keyword evidence="3 6" id="KW-0812">Transmembrane</keyword>
<evidence type="ECO:0000256" key="1">
    <source>
        <dbReference type="ARBA" id="ARBA00004141"/>
    </source>
</evidence>
<dbReference type="GO" id="GO:0016020">
    <property type="term" value="C:membrane"/>
    <property type="evidence" value="ECO:0007669"/>
    <property type="project" value="UniProtKB-SubCell"/>
</dbReference>
<protein>
    <submittedName>
        <fullName evidence="7">DUF92 domain-containing protein</fullName>
    </submittedName>
</protein>
<reference evidence="7 8" key="1">
    <citation type="submission" date="2020-04" db="EMBL/GenBank/DDBJ databases">
        <title>Hymenobacter polaris sp. nov., isolated from Arctic soil.</title>
        <authorList>
            <person name="Dahal R.H."/>
        </authorList>
    </citation>
    <scope>NUCLEOTIDE SEQUENCE [LARGE SCALE GENOMIC DNA]</scope>
    <source>
        <strain evidence="7 8">RP-2-7</strain>
    </source>
</reference>
<accession>A0A7Y0AHS9</accession>
<evidence type="ECO:0000256" key="5">
    <source>
        <dbReference type="ARBA" id="ARBA00023136"/>
    </source>
</evidence>
<evidence type="ECO:0000256" key="3">
    <source>
        <dbReference type="ARBA" id="ARBA00022692"/>
    </source>
</evidence>
<dbReference type="EMBL" id="JABBGH010000003">
    <property type="protein sequence ID" value="NML67567.1"/>
    <property type="molecule type" value="Genomic_DNA"/>
</dbReference>
<keyword evidence="4 6" id="KW-1133">Transmembrane helix</keyword>
<gene>
    <name evidence="7" type="ORF">HHL22_20390</name>
</gene>
<comment type="caution">
    <text evidence="7">The sequence shown here is derived from an EMBL/GenBank/DDBJ whole genome shotgun (WGS) entry which is preliminary data.</text>
</comment>
<proteinExistence type="inferred from homology"/>
<evidence type="ECO:0000256" key="6">
    <source>
        <dbReference type="SAM" id="Phobius"/>
    </source>
</evidence>
<feature type="transmembrane region" description="Helical" evidence="6">
    <location>
        <begin position="163"/>
        <end position="184"/>
    </location>
</feature>
<sequence length="240" mass="24402">MTDLLRLGLVVLLLGLGMGYSARAGKLTTAAVWVGGALGLLIYLGSGFGGLAQLALFFGLGTAASGWRVADKRRLGLAEENRGRRTAGQVVANAGVAGVLGLLAWQWPPAAPLACFMLASSFAAATADTLASELGNVYGRRYYNILTLRPDARGLNGVVSLEGTALGLAGSAVLAAAYCLGAGWGPAFGWLLVAGTAGNLADSVLGATLERRGYLSNNAVNFLNTLTGALVAGALGHWLP</sequence>
<evidence type="ECO:0000313" key="8">
    <source>
        <dbReference type="Proteomes" id="UP000559626"/>
    </source>
</evidence>
<evidence type="ECO:0000256" key="4">
    <source>
        <dbReference type="ARBA" id="ARBA00022989"/>
    </source>
</evidence>
<dbReference type="AlphaFoldDB" id="A0A7Y0AHS9"/>
<name>A0A7Y0AHS9_9BACT</name>
<dbReference type="PANTHER" id="PTHR13353">
    <property type="entry name" value="TRANSMEMBRANE PROTEIN 19"/>
    <property type="match status" value="1"/>
</dbReference>
<feature type="transmembrane region" description="Helical" evidence="6">
    <location>
        <begin position="221"/>
        <end position="239"/>
    </location>
</feature>
<evidence type="ECO:0000313" key="7">
    <source>
        <dbReference type="EMBL" id="NML67567.1"/>
    </source>
</evidence>
<dbReference type="Proteomes" id="UP000559626">
    <property type="component" value="Unassembled WGS sequence"/>
</dbReference>